<gene>
    <name evidence="9" type="ORF">CTI12_AA457020</name>
</gene>
<evidence type="ECO:0000256" key="5">
    <source>
        <dbReference type="ARBA" id="ARBA00023136"/>
    </source>
</evidence>
<feature type="domain" description="Serine-threonine/tyrosine-protein kinase catalytic" evidence="7">
    <location>
        <begin position="202"/>
        <end position="292"/>
    </location>
</feature>
<evidence type="ECO:0000313" key="10">
    <source>
        <dbReference type="Proteomes" id="UP000245207"/>
    </source>
</evidence>
<evidence type="ECO:0000256" key="1">
    <source>
        <dbReference type="ARBA" id="ARBA00004479"/>
    </source>
</evidence>
<dbReference type="GO" id="GO:0004672">
    <property type="term" value="F:protein kinase activity"/>
    <property type="evidence" value="ECO:0007669"/>
    <property type="project" value="InterPro"/>
</dbReference>
<organism evidence="9 10">
    <name type="scientific">Artemisia annua</name>
    <name type="common">Sweet wormwood</name>
    <dbReference type="NCBI Taxonomy" id="35608"/>
    <lineage>
        <taxon>Eukaryota</taxon>
        <taxon>Viridiplantae</taxon>
        <taxon>Streptophyta</taxon>
        <taxon>Embryophyta</taxon>
        <taxon>Tracheophyta</taxon>
        <taxon>Spermatophyta</taxon>
        <taxon>Magnoliopsida</taxon>
        <taxon>eudicotyledons</taxon>
        <taxon>Gunneridae</taxon>
        <taxon>Pentapetalae</taxon>
        <taxon>asterids</taxon>
        <taxon>campanulids</taxon>
        <taxon>Asterales</taxon>
        <taxon>Asteraceae</taxon>
        <taxon>Asteroideae</taxon>
        <taxon>Anthemideae</taxon>
        <taxon>Artemisiinae</taxon>
        <taxon>Artemisia</taxon>
    </lineage>
</organism>
<keyword evidence="4" id="KW-0677">Repeat</keyword>
<dbReference type="Pfam" id="PF00560">
    <property type="entry name" value="LRR_1"/>
    <property type="match status" value="1"/>
</dbReference>
<accession>A0A2U1LSL5</accession>
<evidence type="ECO:0000259" key="7">
    <source>
        <dbReference type="Pfam" id="PF07714"/>
    </source>
</evidence>
<dbReference type="AlphaFoldDB" id="A0A2U1LSL5"/>
<evidence type="ECO:0000313" key="9">
    <source>
        <dbReference type="EMBL" id="PWA51977.1"/>
    </source>
</evidence>
<dbReference type="Gene3D" id="3.80.10.10">
    <property type="entry name" value="Ribonuclease Inhibitor"/>
    <property type="match status" value="2"/>
</dbReference>
<dbReference type="PANTHER" id="PTHR48053:SF71">
    <property type="entry name" value="LEUCINE RICH REPEAT FAMILY PROTEIN, EXPRESSED"/>
    <property type="match status" value="1"/>
</dbReference>
<keyword evidence="10" id="KW-1185">Reference proteome</keyword>
<evidence type="ECO:0000259" key="8">
    <source>
        <dbReference type="Pfam" id="PF08263"/>
    </source>
</evidence>
<feature type="domain" description="Leucine-rich repeat-containing N-terminal plant-type" evidence="8">
    <location>
        <begin position="34"/>
        <end position="82"/>
    </location>
</feature>
<dbReference type="Pfam" id="PF07714">
    <property type="entry name" value="PK_Tyr_Ser-Thr"/>
    <property type="match status" value="1"/>
</dbReference>
<dbReference type="InterPro" id="IPR051716">
    <property type="entry name" value="Plant_RL_S/T_kinase"/>
</dbReference>
<dbReference type="Pfam" id="PF13855">
    <property type="entry name" value="LRR_8"/>
    <property type="match status" value="1"/>
</dbReference>
<comment type="subcellular location">
    <subcellularLocation>
        <location evidence="1">Membrane</location>
        <topology evidence="1">Single-pass type I membrane protein</topology>
    </subcellularLocation>
</comment>
<protein>
    <submittedName>
        <fullName evidence="9">Concanavalin A-like lectin/glucanase, subgroup</fullName>
    </submittedName>
</protein>
<dbReference type="GO" id="GO:0030246">
    <property type="term" value="F:carbohydrate binding"/>
    <property type="evidence" value="ECO:0007669"/>
    <property type="project" value="UniProtKB-KW"/>
</dbReference>
<proteinExistence type="predicted"/>
<dbReference type="InterPro" id="IPR032675">
    <property type="entry name" value="LRR_dom_sf"/>
</dbReference>
<evidence type="ECO:0000256" key="3">
    <source>
        <dbReference type="ARBA" id="ARBA00022729"/>
    </source>
</evidence>
<dbReference type="InterPro" id="IPR001611">
    <property type="entry name" value="Leu-rich_rpt"/>
</dbReference>
<reference evidence="9 10" key="1">
    <citation type="journal article" date="2018" name="Mol. Plant">
        <title>The genome of Artemisia annua provides insight into the evolution of Asteraceae family and artemisinin biosynthesis.</title>
        <authorList>
            <person name="Shen Q."/>
            <person name="Zhang L."/>
            <person name="Liao Z."/>
            <person name="Wang S."/>
            <person name="Yan T."/>
            <person name="Shi P."/>
            <person name="Liu M."/>
            <person name="Fu X."/>
            <person name="Pan Q."/>
            <person name="Wang Y."/>
            <person name="Lv Z."/>
            <person name="Lu X."/>
            <person name="Zhang F."/>
            <person name="Jiang W."/>
            <person name="Ma Y."/>
            <person name="Chen M."/>
            <person name="Hao X."/>
            <person name="Li L."/>
            <person name="Tang Y."/>
            <person name="Lv G."/>
            <person name="Zhou Y."/>
            <person name="Sun X."/>
            <person name="Brodelius P.E."/>
            <person name="Rose J.K.C."/>
            <person name="Tang K."/>
        </authorList>
    </citation>
    <scope>NUCLEOTIDE SEQUENCE [LARGE SCALE GENOMIC DNA]</scope>
    <source>
        <strain evidence="10">cv. Huhao1</strain>
        <tissue evidence="9">Leaf</tissue>
    </source>
</reference>
<keyword evidence="5" id="KW-0472">Membrane</keyword>
<dbReference type="Pfam" id="PF08263">
    <property type="entry name" value="LRRNT_2"/>
    <property type="match status" value="1"/>
</dbReference>
<dbReference type="Gene3D" id="1.10.510.10">
    <property type="entry name" value="Transferase(Phosphotransferase) domain 1"/>
    <property type="match status" value="1"/>
</dbReference>
<name>A0A2U1LSL5_ARTAN</name>
<evidence type="ECO:0000256" key="2">
    <source>
        <dbReference type="ARBA" id="ARBA00022614"/>
    </source>
</evidence>
<keyword evidence="3" id="KW-0732">Signal</keyword>
<dbReference type="Proteomes" id="UP000245207">
    <property type="component" value="Unassembled WGS sequence"/>
</dbReference>
<dbReference type="InterPro" id="IPR011009">
    <property type="entry name" value="Kinase-like_dom_sf"/>
</dbReference>
<dbReference type="EMBL" id="PKPP01007965">
    <property type="protein sequence ID" value="PWA51977.1"/>
    <property type="molecule type" value="Genomic_DNA"/>
</dbReference>
<dbReference type="PANTHER" id="PTHR48053">
    <property type="entry name" value="LEUCINE RICH REPEAT FAMILY PROTEIN, EXPRESSED"/>
    <property type="match status" value="1"/>
</dbReference>
<dbReference type="InterPro" id="IPR013210">
    <property type="entry name" value="LRR_N_plant-typ"/>
</dbReference>
<dbReference type="OrthoDB" id="676979at2759"/>
<dbReference type="STRING" id="35608.A0A2U1LSL5"/>
<dbReference type="InterPro" id="IPR001245">
    <property type="entry name" value="Ser-Thr/Tyr_kinase_cat_dom"/>
</dbReference>
<evidence type="ECO:0000256" key="6">
    <source>
        <dbReference type="ARBA" id="ARBA00023170"/>
    </source>
</evidence>
<keyword evidence="2" id="KW-0433">Leucine-rich repeat</keyword>
<comment type="caution">
    <text evidence="9">The sequence shown here is derived from an EMBL/GenBank/DDBJ whole genome shotgun (WGS) entry which is preliminary data.</text>
</comment>
<dbReference type="SUPFAM" id="SSF52058">
    <property type="entry name" value="L domain-like"/>
    <property type="match status" value="1"/>
</dbReference>
<evidence type="ECO:0000256" key="4">
    <source>
        <dbReference type="ARBA" id="ARBA00022737"/>
    </source>
</evidence>
<dbReference type="FunFam" id="3.80.10.10:FF:000400">
    <property type="entry name" value="Nuclear pore complex protein NUP107"/>
    <property type="match status" value="1"/>
</dbReference>
<keyword evidence="9" id="KW-0430">Lectin</keyword>
<sequence length="297" mass="32864">MDTLLIEMTKFSQLFFLILFATISTSPNVVFSSSTEAFALLEWKASLKHQNNNSVLPSWTLSAADQMPSIISPCTWYGVSCNSDGSVTRLNLSSSSLSGTLNAFSFSSFPNLTHFELSLNRFSGIIPSGISNLSKLVYLGFVSNHFYGIIPQEIGMLQNLETLHLFENELNGSIPYGICDMRFLSKLALHGNTLSGEIPSCLELAYTMRVTTKCDVYSFGVLALEVIRGEHPGDLVSSISIEKTKLEDLLDSRLPFPSSEIKEVLTSIMIWAMKCLNTNPQMRPTMYDVSQHISANN</sequence>
<dbReference type="GO" id="GO:0016020">
    <property type="term" value="C:membrane"/>
    <property type="evidence" value="ECO:0007669"/>
    <property type="project" value="UniProtKB-SubCell"/>
</dbReference>
<dbReference type="SUPFAM" id="SSF56112">
    <property type="entry name" value="Protein kinase-like (PK-like)"/>
    <property type="match status" value="1"/>
</dbReference>
<keyword evidence="6" id="KW-0675">Receptor</keyword>